<dbReference type="InterPro" id="IPR039439">
    <property type="entry name" value="SH3b1_dom"/>
</dbReference>
<evidence type="ECO:0008006" key="10">
    <source>
        <dbReference type="Google" id="ProtNLM"/>
    </source>
</evidence>
<dbReference type="Pfam" id="PF12914">
    <property type="entry name" value="SH3_7"/>
    <property type="match status" value="1"/>
</dbReference>
<evidence type="ECO:0000259" key="7">
    <source>
        <dbReference type="Pfam" id="PF12914"/>
    </source>
</evidence>
<feature type="domain" description="SH3b1" evidence="6">
    <location>
        <begin position="177"/>
        <end position="228"/>
    </location>
</feature>
<dbReference type="OrthoDB" id="9808890at2"/>
<evidence type="ECO:0000256" key="4">
    <source>
        <dbReference type="ARBA" id="ARBA00022807"/>
    </source>
</evidence>
<reference evidence="8 9" key="1">
    <citation type="submission" date="2016-02" db="EMBL/GenBank/DDBJ databases">
        <title>Secondary metabolites in Legionella.</title>
        <authorList>
            <person name="Tobias N.J."/>
            <person name="Bode H.B."/>
        </authorList>
    </citation>
    <scope>NUCLEOTIDE SEQUENCE [LARGE SCALE GENOMIC DNA]</scope>
    <source>
        <strain evidence="8 9">DSM 19216</strain>
    </source>
</reference>
<dbReference type="InterPro" id="IPR026864">
    <property type="entry name" value="SH3b2-type_SH3"/>
</dbReference>
<dbReference type="EMBL" id="LSOG01000094">
    <property type="protein sequence ID" value="OEH45515.1"/>
    <property type="molecule type" value="Genomic_DNA"/>
</dbReference>
<dbReference type="Gene3D" id="3.90.1720.10">
    <property type="entry name" value="endopeptidase domain like (from Nostoc punctiforme)"/>
    <property type="match status" value="1"/>
</dbReference>
<accession>A0A1E5JLT8</accession>
<evidence type="ECO:0000256" key="2">
    <source>
        <dbReference type="ARBA" id="ARBA00022670"/>
    </source>
</evidence>
<name>A0A1E5JLT8_9GAMM</name>
<evidence type="ECO:0000259" key="6">
    <source>
        <dbReference type="Pfam" id="PF12913"/>
    </source>
</evidence>
<keyword evidence="4" id="KW-0788">Thiol protease</keyword>
<evidence type="ECO:0000313" key="8">
    <source>
        <dbReference type="EMBL" id="OEH45515.1"/>
    </source>
</evidence>
<dbReference type="InterPro" id="IPR038765">
    <property type="entry name" value="Papain-like_cys_pep_sf"/>
</dbReference>
<keyword evidence="2" id="KW-0645">Protease</keyword>
<dbReference type="Pfam" id="PF00877">
    <property type="entry name" value="NLPC_P60"/>
    <property type="match status" value="1"/>
</dbReference>
<keyword evidence="9" id="KW-1185">Reference proteome</keyword>
<feature type="domain" description="NlpC/P60" evidence="5">
    <location>
        <begin position="335"/>
        <end position="421"/>
    </location>
</feature>
<feature type="domain" description="SH3b2-type SH3" evidence="7">
    <location>
        <begin position="237"/>
        <end position="282"/>
    </location>
</feature>
<evidence type="ECO:0000313" key="9">
    <source>
        <dbReference type="Proteomes" id="UP000095229"/>
    </source>
</evidence>
<dbReference type="InterPro" id="IPR027017">
    <property type="entry name" value="P60_peptidase_YkfC"/>
</dbReference>
<dbReference type="AlphaFoldDB" id="A0A1E5JLT8"/>
<dbReference type="Proteomes" id="UP000095229">
    <property type="component" value="Unassembled WGS sequence"/>
</dbReference>
<evidence type="ECO:0000259" key="5">
    <source>
        <dbReference type="Pfam" id="PF00877"/>
    </source>
</evidence>
<dbReference type="GO" id="GO:0008234">
    <property type="term" value="F:cysteine-type peptidase activity"/>
    <property type="evidence" value="ECO:0007669"/>
    <property type="project" value="UniProtKB-KW"/>
</dbReference>
<comment type="similarity">
    <text evidence="1">Belongs to the peptidase C40 family.</text>
</comment>
<dbReference type="STRING" id="45071.Lpar_2667"/>
<evidence type="ECO:0000256" key="1">
    <source>
        <dbReference type="ARBA" id="ARBA00007074"/>
    </source>
</evidence>
<dbReference type="PIRSF" id="PIRSF019015">
    <property type="entry name" value="P60_peptidase_YkfC"/>
    <property type="match status" value="1"/>
</dbReference>
<dbReference type="InterPro" id="IPR000064">
    <property type="entry name" value="NLP_P60_dom"/>
</dbReference>
<dbReference type="SUPFAM" id="SSF54001">
    <property type="entry name" value="Cysteine proteinases"/>
    <property type="match status" value="1"/>
</dbReference>
<keyword evidence="3" id="KW-0378">Hydrolase</keyword>
<organism evidence="8 9">
    <name type="scientific">Legionella parisiensis</name>
    <dbReference type="NCBI Taxonomy" id="45071"/>
    <lineage>
        <taxon>Bacteria</taxon>
        <taxon>Pseudomonadati</taxon>
        <taxon>Pseudomonadota</taxon>
        <taxon>Gammaproteobacteria</taxon>
        <taxon>Legionellales</taxon>
        <taxon>Legionellaceae</taxon>
        <taxon>Legionella</taxon>
    </lineage>
</organism>
<protein>
    <recommendedName>
        <fullName evidence="10">SH3 domain of the SH3b1 type</fullName>
    </recommendedName>
</protein>
<gene>
    <name evidence="8" type="ORF">lpari_03566</name>
</gene>
<comment type="caution">
    <text evidence="8">The sequence shown here is derived from an EMBL/GenBank/DDBJ whole genome shotgun (WGS) entry which is preliminary data.</text>
</comment>
<dbReference type="GO" id="GO:0006508">
    <property type="term" value="P:proteolysis"/>
    <property type="evidence" value="ECO:0007669"/>
    <property type="project" value="UniProtKB-KW"/>
</dbReference>
<dbReference type="Pfam" id="PF12913">
    <property type="entry name" value="SH3_6"/>
    <property type="match status" value="1"/>
</dbReference>
<sequence length="504" mass="57706">MWLGLFDFRYFSRRAFLFLGICFLSVSFAIEVPIYDFSIKSYSQNINDYLPPDSDDYGTPLLKREYQEGQLQQFYNHYYSDSVDGLSPWNEKMVNSVLPVVKKIELELLKEFDNQNKSDEERHFAENFKEHDTVWLNRIKNNMDLPAIEGLGFNEKNRAIAVNNTFARALPDQAPDFFHFTMPGQGFPFDNLQESVIWAGTPLYVFIVSQDKSWSLVLTPDAYFAWVKSSEIAYASSRFIEEWKSAAKKGLVAITETEASIVNQHHQFLFAGYIGAVFPLLNRNENSISILVPVKNIHHQALIQTGIVTSQSASLMPLEASKKNMANIMKQLQNRPYGWGGAYFFNDCSQELKSIFTPFGIWLPRNSTQQAKISSGIDLTQNTVDERISALKIHGHPMMTLIYIGGHVMLYLGNKSINNHDIAAMTYQNVWGLSPESKDKRYIIGQSLFFPLLKYYPENPDVSSLANKSYFKMIYLDELNTKKGTTPEAFSRSFIKPDSPRLFL</sequence>
<evidence type="ECO:0000256" key="3">
    <source>
        <dbReference type="ARBA" id="ARBA00022801"/>
    </source>
</evidence>
<dbReference type="PATRIC" id="fig|45071.6.peg.2868"/>
<proteinExistence type="inferred from homology"/>